<dbReference type="InterPro" id="IPR002563">
    <property type="entry name" value="Flavin_Rdtase-like_dom"/>
</dbReference>
<organism evidence="3 4">
    <name type="scientific">Actinomadura yumaensis</name>
    <dbReference type="NCBI Taxonomy" id="111807"/>
    <lineage>
        <taxon>Bacteria</taxon>
        <taxon>Bacillati</taxon>
        <taxon>Actinomycetota</taxon>
        <taxon>Actinomycetes</taxon>
        <taxon>Streptosporangiales</taxon>
        <taxon>Thermomonosporaceae</taxon>
        <taxon>Actinomadura</taxon>
    </lineage>
</organism>
<proteinExistence type="predicted"/>
<reference evidence="4" key="1">
    <citation type="journal article" date="2019" name="Int. J. Syst. Evol. Microbiol.">
        <title>The Global Catalogue of Microorganisms (GCM) 10K type strain sequencing project: providing services to taxonomists for standard genome sequencing and annotation.</title>
        <authorList>
            <consortium name="The Broad Institute Genomics Platform"/>
            <consortium name="The Broad Institute Genome Sequencing Center for Infectious Disease"/>
            <person name="Wu L."/>
            <person name="Ma J."/>
        </authorList>
    </citation>
    <scope>NUCLEOTIDE SEQUENCE [LARGE SCALE GENOMIC DNA]</scope>
    <source>
        <strain evidence="4">JCM 3369</strain>
    </source>
</reference>
<dbReference type="EMBL" id="JBHSXS010000018">
    <property type="protein sequence ID" value="MFC6883272.1"/>
    <property type="molecule type" value="Genomic_DNA"/>
</dbReference>
<dbReference type="Gene3D" id="2.30.110.10">
    <property type="entry name" value="Electron Transport, Fmn-binding Protein, Chain A"/>
    <property type="match status" value="1"/>
</dbReference>
<evidence type="ECO:0000259" key="2">
    <source>
        <dbReference type="SMART" id="SM00903"/>
    </source>
</evidence>
<dbReference type="SUPFAM" id="SSF50475">
    <property type="entry name" value="FMN-binding split barrel"/>
    <property type="match status" value="1"/>
</dbReference>
<accession>A0ABW2CP79</accession>
<keyword evidence="4" id="KW-1185">Reference proteome</keyword>
<comment type="caution">
    <text evidence="3">The sequence shown here is derived from an EMBL/GenBank/DDBJ whole genome shotgun (WGS) entry which is preliminary data.</text>
</comment>
<dbReference type="EC" id="1.5.1.-" evidence="3"/>
<protein>
    <submittedName>
        <fullName evidence="3">Flavin reductase family protein</fullName>
        <ecNumber evidence="3">1.5.1.-</ecNumber>
    </submittedName>
</protein>
<sequence length="180" mass="19482">MRTPESRTLDALHPRALRAALGRFATGVAVVTAAAPDGTPIGMTVNSLTSVSLDPPLVLFCVDRRSRLHPVFTGADGFAVNILREGQLSLSWRFASPGFDRFDAIEPRYGETGVPLLPSALAVLECVEPRPIPAGDHDIVLGRVVALETAPDDHAEPLVFFGGGYRSLNTDLQWWSAWHE</sequence>
<evidence type="ECO:0000256" key="1">
    <source>
        <dbReference type="ARBA" id="ARBA00023002"/>
    </source>
</evidence>
<dbReference type="Proteomes" id="UP001596380">
    <property type="component" value="Unassembled WGS sequence"/>
</dbReference>
<evidence type="ECO:0000313" key="3">
    <source>
        <dbReference type="EMBL" id="MFC6883272.1"/>
    </source>
</evidence>
<dbReference type="RefSeq" id="WP_160822502.1">
    <property type="nucleotide sequence ID" value="NZ_JBHSXE010000001.1"/>
</dbReference>
<dbReference type="GO" id="GO:0016491">
    <property type="term" value="F:oxidoreductase activity"/>
    <property type="evidence" value="ECO:0007669"/>
    <property type="project" value="UniProtKB-KW"/>
</dbReference>
<feature type="domain" description="Flavin reductase like" evidence="2">
    <location>
        <begin position="21"/>
        <end position="167"/>
    </location>
</feature>
<dbReference type="Pfam" id="PF01613">
    <property type="entry name" value="Flavin_Reduct"/>
    <property type="match status" value="1"/>
</dbReference>
<gene>
    <name evidence="3" type="ORF">ACFQKB_26185</name>
</gene>
<dbReference type="InterPro" id="IPR012349">
    <property type="entry name" value="Split_barrel_FMN-bd"/>
</dbReference>
<dbReference type="PANTHER" id="PTHR30466">
    <property type="entry name" value="FLAVIN REDUCTASE"/>
    <property type="match status" value="1"/>
</dbReference>
<name>A0ABW2CP79_9ACTN</name>
<dbReference type="PANTHER" id="PTHR30466:SF1">
    <property type="entry name" value="FMN REDUCTASE (NADH) RUTF"/>
    <property type="match status" value="1"/>
</dbReference>
<evidence type="ECO:0000313" key="4">
    <source>
        <dbReference type="Proteomes" id="UP001596380"/>
    </source>
</evidence>
<keyword evidence="1 3" id="KW-0560">Oxidoreductase</keyword>
<dbReference type="InterPro" id="IPR050268">
    <property type="entry name" value="NADH-dep_flavin_reductase"/>
</dbReference>
<dbReference type="SMART" id="SM00903">
    <property type="entry name" value="Flavin_Reduct"/>
    <property type="match status" value="1"/>
</dbReference>